<dbReference type="AlphaFoldDB" id="A0AAW2DAR6"/>
<keyword evidence="4" id="KW-1185">Reference proteome</keyword>
<evidence type="ECO:0000256" key="1">
    <source>
        <dbReference type="SAM" id="Coils"/>
    </source>
</evidence>
<proteinExistence type="predicted"/>
<name>A0AAW2DAR6_9ROSI</name>
<comment type="caution">
    <text evidence="3">The sequence shown here is derived from an EMBL/GenBank/DDBJ whole genome shotgun (WGS) entry which is preliminary data.</text>
</comment>
<evidence type="ECO:0000256" key="2">
    <source>
        <dbReference type="SAM" id="SignalP"/>
    </source>
</evidence>
<feature type="coiled-coil region" evidence="1">
    <location>
        <begin position="31"/>
        <end position="76"/>
    </location>
</feature>
<evidence type="ECO:0000313" key="3">
    <source>
        <dbReference type="EMBL" id="KAL0007683.1"/>
    </source>
</evidence>
<evidence type="ECO:0000313" key="4">
    <source>
        <dbReference type="Proteomes" id="UP001459277"/>
    </source>
</evidence>
<dbReference type="EMBL" id="JAZDWU010000003">
    <property type="protein sequence ID" value="KAL0007683.1"/>
    <property type="molecule type" value="Genomic_DNA"/>
</dbReference>
<dbReference type="Proteomes" id="UP001459277">
    <property type="component" value="Unassembled WGS sequence"/>
</dbReference>
<gene>
    <name evidence="3" type="ORF">SO802_009185</name>
</gene>
<sequence>MRAFTLQSWFLTFGIIAINLETCEYDRQEILKDLQQMVNEVSAKVKALVKSKKAIKEELSRLQKDLENMMEEELQSLDSTDPESTMHELLVVSVEQEHTVGVNTSDLA</sequence>
<feature type="chain" id="PRO_5043732903" evidence="2">
    <location>
        <begin position="26"/>
        <end position="108"/>
    </location>
</feature>
<feature type="signal peptide" evidence="2">
    <location>
        <begin position="1"/>
        <end position="25"/>
    </location>
</feature>
<keyword evidence="1" id="KW-0175">Coiled coil</keyword>
<reference evidence="3 4" key="1">
    <citation type="submission" date="2024-01" db="EMBL/GenBank/DDBJ databases">
        <title>A telomere-to-telomere, gap-free genome of sweet tea (Lithocarpus litseifolius).</title>
        <authorList>
            <person name="Zhou J."/>
        </authorList>
    </citation>
    <scope>NUCLEOTIDE SEQUENCE [LARGE SCALE GENOMIC DNA]</scope>
    <source>
        <strain evidence="3">Zhou-2022a</strain>
        <tissue evidence="3">Leaf</tissue>
    </source>
</reference>
<accession>A0AAW2DAR6</accession>
<protein>
    <submittedName>
        <fullName evidence="3">Uncharacterized protein</fullName>
    </submittedName>
</protein>
<organism evidence="3 4">
    <name type="scientific">Lithocarpus litseifolius</name>
    <dbReference type="NCBI Taxonomy" id="425828"/>
    <lineage>
        <taxon>Eukaryota</taxon>
        <taxon>Viridiplantae</taxon>
        <taxon>Streptophyta</taxon>
        <taxon>Embryophyta</taxon>
        <taxon>Tracheophyta</taxon>
        <taxon>Spermatophyta</taxon>
        <taxon>Magnoliopsida</taxon>
        <taxon>eudicotyledons</taxon>
        <taxon>Gunneridae</taxon>
        <taxon>Pentapetalae</taxon>
        <taxon>rosids</taxon>
        <taxon>fabids</taxon>
        <taxon>Fagales</taxon>
        <taxon>Fagaceae</taxon>
        <taxon>Lithocarpus</taxon>
    </lineage>
</organism>
<keyword evidence="2" id="KW-0732">Signal</keyword>